<dbReference type="InterPro" id="IPR050245">
    <property type="entry name" value="PrsA_foldase"/>
</dbReference>
<comment type="caution">
    <text evidence="4">The sequence shown here is derived from an EMBL/GenBank/DDBJ whole genome shotgun (WGS) entry which is preliminary data.</text>
</comment>
<dbReference type="Gene3D" id="3.10.50.40">
    <property type="match status" value="2"/>
</dbReference>
<evidence type="ECO:0000256" key="2">
    <source>
        <dbReference type="SAM" id="SignalP"/>
    </source>
</evidence>
<dbReference type="InterPro" id="IPR046357">
    <property type="entry name" value="PPIase_dom_sf"/>
</dbReference>
<keyword evidence="1 4" id="KW-0413">Isomerase</keyword>
<proteinExistence type="predicted"/>
<dbReference type="InterPro" id="IPR000297">
    <property type="entry name" value="PPIase_PpiC"/>
</dbReference>
<dbReference type="PANTHER" id="PTHR47245">
    <property type="entry name" value="PEPTIDYLPROLYL ISOMERASE"/>
    <property type="match status" value="1"/>
</dbReference>
<keyword evidence="1" id="KW-0697">Rotamase</keyword>
<keyword evidence="2" id="KW-0732">Signal</keyword>
<dbReference type="Proteomes" id="UP001252186">
    <property type="component" value="Unassembled WGS sequence"/>
</dbReference>
<sequence length="528" mass="60808">MQLKYILGILVCSLSLSSFSQEDEVIFSVNNEPTTTSEFLRVYNKNLSVVSDDSQKGIKNYLELYVNYKLKVRQARDLGLDTVTAYKKELETYKRQLMEPYLKDDAFVSKLVKEAYERGLVEKNASHILVKLPPMVKDTMPAYEKITEARAAILNGGAFDDIAKQYSDDESAKSNGGNLGYFSVFDMVYPFENAVYNAKQGEVSNIFKTRFGYHIVMLHDTRKALGELQASHIMIETDSAESRDRIDAIYKELLSGTKSFEQIAKEESEDKFSGEKGGDLGRFGSGRMVKEFEEVVFSLKEEGAISKPFETQFGWHIVKLVKKYPVESFEKQKKELTAKVKRGDRASIVSNSIVHKIKNNYEVTVNKKALEPFINGTWRTIELNDELLTVRDMSVSQLGLKDFLEDKEYADFELEKFKNAQILEYYKAHLEETNPEYAAIYREYKEGLLLFELLQEKVWNKAKDTVAIKGFYDKNRIKYTEGEFDEIRGEVSNDYQNYLEKEWIKELHSTYKVVVNEGVVLKLIEGKQ</sequence>
<accession>A0ABU2Y1P3</accession>
<evidence type="ECO:0000313" key="5">
    <source>
        <dbReference type="Proteomes" id="UP001252186"/>
    </source>
</evidence>
<dbReference type="EMBL" id="JAVRHV010000001">
    <property type="protein sequence ID" value="MDT0552080.1"/>
    <property type="molecule type" value="Genomic_DNA"/>
</dbReference>
<dbReference type="SUPFAM" id="SSF54534">
    <property type="entry name" value="FKBP-like"/>
    <property type="match status" value="2"/>
</dbReference>
<gene>
    <name evidence="4" type="ORF">RM519_02365</name>
</gene>
<protein>
    <submittedName>
        <fullName evidence="4">Peptidylprolyl isomerase</fullName>
    </submittedName>
</protein>
<dbReference type="GO" id="GO:0016853">
    <property type="term" value="F:isomerase activity"/>
    <property type="evidence" value="ECO:0007669"/>
    <property type="project" value="UniProtKB-KW"/>
</dbReference>
<evidence type="ECO:0000256" key="1">
    <source>
        <dbReference type="PROSITE-ProRule" id="PRU00278"/>
    </source>
</evidence>
<evidence type="ECO:0000313" key="4">
    <source>
        <dbReference type="EMBL" id="MDT0552080.1"/>
    </source>
</evidence>
<dbReference type="PANTHER" id="PTHR47245:SF2">
    <property type="entry name" value="PEPTIDYL-PROLYL CIS-TRANS ISOMERASE HP_0175-RELATED"/>
    <property type="match status" value="1"/>
</dbReference>
<organism evidence="4 5">
    <name type="scientific">Urechidicola vernalis</name>
    <dbReference type="NCBI Taxonomy" id="3075600"/>
    <lineage>
        <taxon>Bacteria</taxon>
        <taxon>Pseudomonadati</taxon>
        <taxon>Bacteroidota</taxon>
        <taxon>Flavobacteriia</taxon>
        <taxon>Flavobacteriales</taxon>
        <taxon>Flavobacteriaceae</taxon>
        <taxon>Urechidicola</taxon>
    </lineage>
</organism>
<feature type="chain" id="PRO_5045725037" evidence="2">
    <location>
        <begin position="21"/>
        <end position="528"/>
    </location>
</feature>
<dbReference type="PROSITE" id="PS50198">
    <property type="entry name" value="PPIC_PPIASE_2"/>
    <property type="match status" value="2"/>
</dbReference>
<dbReference type="RefSeq" id="WP_311591902.1">
    <property type="nucleotide sequence ID" value="NZ_JAVRHV010000001.1"/>
</dbReference>
<feature type="signal peptide" evidence="2">
    <location>
        <begin position="1"/>
        <end position="20"/>
    </location>
</feature>
<dbReference type="Pfam" id="PF00639">
    <property type="entry name" value="Rotamase"/>
    <property type="match status" value="2"/>
</dbReference>
<feature type="domain" description="PpiC" evidence="3">
    <location>
        <begin position="225"/>
        <end position="322"/>
    </location>
</feature>
<name>A0ABU2Y1P3_9FLAO</name>
<reference evidence="4 5" key="1">
    <citation type="submission" date="2023-09" db="EMBL/GenBank/DDBJ databases">
        <authorList>
            <person name="Rey-Velasco X."/>
        </authorList>
    </citation>
    <scope>NUCLEOTIDE SEQUENCE [LARGE SCALE GENOMIC DNA]</scope>
    <source>
        <strain evidence="4 5">P050</strain>
    </source>
</reference>
<evidence type="ECO:0000259" key="3">
    <source>
        <dbReference type="PROSITE" id="PS50198"/>
    </source>
</evidence>
<feature type="domain" description="PpiC" evidence="3">
    <location>
        <begin position="120"/>
        <end position="220"/>
    </location>
</feature>
<keyword evidence="5" id="KW-1185">Reference proteome</keyword>